<evidence type="ECO:0000256" key="1">
    <source>
        <dbReference type="ARBA" id="ARBA00007061"/>
    </source>
</evidence>
<evidence type="ECO:0000259" key="4">
    <source>
        <dbReference type="Pfam" id="PF08540"/>
    </source>
</evidence>
<dbReference type="CDD" id="cd00827">
    <property type="entry name" value="init_cond_enzymes"/>
    <property type="match status" value="1"/>
</dbReference>
<comment type="caution">
    <text evidence="5">The sequence shown here is derived from an EMBL/GenBank/DDBJ whole genome shotgun (WGS) entry which is preliminary data.</text>
</comment>
<evidence type="ECO:0000313" key="6">
    <source>
        <dbReference type="Proteomes" id="UP001198901"/>
    </source>
</evidence>
<dbReference type="Proteomes" id="UP001198901">
    <property type="component" value="Unassembled WGS sequence"/>
</dbReference>
<dbReference type="InterPro" id="IPR013528">
    <property type="entry name" value="HMG_CoA_synth_N"/>
</dbReference>
<reference evidence="6" key="1">
    <citation type="submission" date="2023-07" db="EMBL/GenBank/DDBJ databases">
        <authorList>
            <person name="Yue Y."/>
        </authorList>
    </citation>
    <scope>NUCLEOTIDE SEQUENCE [LARGE SCALE GENOMIC DNA]</scope>
    <source>
        <strain evidence="6">D23</strain>
    </source>
</reference>
<dbReference type="Gene3D" id="3.40.47.10">
    <property type="match status" value="1"/>
</dbReference>
<keyword evidence="2" id="KW-0808">Transferase</keyword>
<gene>
    <name evidence="5" type="ORF">LBU54_01140</name>
</gene>
<dbReference type="InterPro" id="IPR016039">
    <property type="entry name" value="Thiolase-like"/>
</dbReference>
<dbReference type="RefSeq" id="WP_224524312.1">
    <property type="nucleotide sequence ID" value="NZ_JAIUJR010000001.1"/>
</dbReference>
<dbReference type="Pfam" id="PF01154">
    <property type="entry name" value="HMG_CoA_synt_N"/>
    <property type="match status" value="1"/>
</dbReference>
<proteinExistence type="inferred from homology"/>
<dbReference type="EMBL" id="JAIUJR010000001">
    <property type="protein sequence ID" value="MCA0131171.1"/>
    <property type="molecule type" value="Genomic_DNA"/>
</dbReference>
<feature type="domain" description="Hydroxymethylglutaryl-coenzyme A synthase N-terminal" evidence="3">
    <location>
        <begin position="4"/>
        <end position="178"/>
    </location>
</feature>
<evidence type="ECO:0000313" key="5">
    <source>
        <dbReference type="EMBL" id="MCA0131171.1"/>
    </source>
</evidence>
<evidence type="ECO:0000256" key="2">
    <source>
        <dbReference type="ARBA" id="ARBA00022679"/>
    </source>
</evidence>
<dbReference type="PANTHER" id="PTHR43323">
    <property type="entry name" value="3-HYDROXY-3-METHYLGLUTARYL COENZYME A SYNTHASE"/>
    <property type="match status" value="1"/>
</dbReference>
<evidence type="ECO:0000259" key="3">
    <source>
        <dbReference type="Pfam" id="PF01154"/>
    </source>
</evidence>
<organism evidence="5 6">
    <name type="scientific">Winogradskyella alexanderae</name>
    <dbReference type="NCBI Taxonomy" id="2877123"/>
    <lineage>
        <taxon>Bacteria</taxon>
        <taxon>Pseudomonadati</taxon>
        <taxon>Bacteroidota</taxon>
        <taxon>Flavobacteriia</taxon>
        <taxon>Flavobacteriales</taxon>
        <taxon>Flavobacteriaceae</taxon>
        <taxon>Winogradskyella</taxon>
    </lineage>
</organism>
<dbReference type="SUPFAM" id="SSF53901">
    <property type="entry name" value="Thiolase-like"/>
    <property type="match status" value="2"/>
</dbReference>
<protein>
    <submittedName>
        <fullName evidence="5">Hydroxymethylglutaryl-CoA synthase</fullName>
    </submittedName>
</protein>
<sequence>MVKTGIEAIAFYVPKLYVSMDNLANARGIEAEKLKRGLGLNKMAIPDFGEDAATFAANALLDLINQNNIDPSTIGRVYLGTESAVDGSKPTATYAVEVVEKELSSIYGARSFKHCDILDMTFACVGAVDAMHNCLDWVKQNPSRKAVVIASDLSKYSINSTGEYTQGAGAVAILITSNPSLLEIKDVWGVASKSEGDFFKPRRVHKKADLLKSIITHLNLKLSEEQINSFLTSTTSEFWSDTNEIVEVFKEEPVFDGQFSNACYKDRIAEALNNFNTQKETDFTTWNQIIFHLPYAYHGRRIIFDNWLEWIKKSGTFTLLEDEIGKQSLANEKEWLKKAYKSSLYKEYIQNTIQAGELASSEIGNMYTASIFMALLSFLSYSYKNSKEISGQTIGFISYGSGSKSKVFEGVLQPNWSDKIKHLNLFEYLDQRTSIDVDIYEKLHNSSLSKPVLGNTIRLSHMETEATDYGLRRYKKD</sequence>
<comment type="similarity">
    <text evidence="1">Belongs to the thiolase-like superfamily. HMG-CoA synthase family.</text>
</comment>
<dbReference type="InterPro" id="IPR013746">
    <property type="entry name" value="HMG_CoA_synt_C_dom"/>
</dbReference>
<feature type="domain" description="Hydroxymethylglutaryl-coenzyme A synthase C-terminal" evidence="4">
    <location>
        <begin position="250"/>
        <end position="440"/>
    </location>
</feature>
<keyword evidence="6" id="KW-1185">Reference proteome</keyword>
<dbReference type="PANTHER" id="PTHR43323:SF2">
    <property type="entry name" value="HYDROXYMETHYLGLUTARYL-COA SYNTHASE"/>
    <property type="match status" value="1"/>
</dbReference>
<accession>A0ABS7XQN4</accession>
<name>A0ABS7XQN4_9FLAO</name>
<dbReference type="Pfam" id="PF08540">
    <property type="entry name" value="HMG_CoA_synt_C"/>
    <property type="match status" value="1"/>
</dbReference>